<name>A0AAN8K6X5_PATCE</name>
<feature type="chain" id="PRO_5042866845" description="Sushi domain-containing protein" evidence="3">
    <location>
        <begin position="26"/>
        <end position="195"/>
    </location>
</feature>
<protein>
    <recommendedName>
        <fullName evidence="8">Sushi domain-containing protein</fullName>
    </recommendedName>
</protein>
<dbReference type="PROSITE" id="PS50923">
    <property type="entry name" value="SUSHI"/>
    <property type="match status" value="1"/>
</dbReference>
<evidence type="ECO:0000259" key="5">
    <source>
        <dbReference type="PROSITE" id="PS50948"/>
    </source>
</evidence>
<dbReference type="AlphaFoldDB" id="A0AAN8K6X5"/>
<dbReference type="InterPro" id="IPR035976">
    <property type="entry name" value="Sushi/SCR/CCP_sf"/>
</dbReference>
<evidence type="ECO:0000256" key="1">
    <source>
        <dbReference type="ARBA" id="ARBA00023157"/>
    </source>
</evidence>
<dbReference type="Gene3D" id="2.10.70.10">
    <property type="entry name" value="Complement Module, domain 1"/>
    <property type="match status" value="1"/>
</dbReference>
<evidence type="ECO:0000313" key="7">
    <source>
        <dbReference type="Proteomes" id="UP001347796"/>
    </source>
</evidence>
<keyword evidence="7" id="KW-1185">Reference proteome</keyword>
<keyword evidence="2" id="KW-0768">Sushi</keyword>
<evidence type="ECO:0008006" key="8">
    <source>
        <dbReference type="Google" id="ProtNLM"/>
    </source>
</evidence>
<comment type="caution">
    <text evidence="2">Lacks conserved residue(s) required for the propagation of feature annotation.</text>
</comment>
<accession>A0AAN8K6X5</accession>
<comment type="caution">
    <text evidence="6">The sequence shown here is derived from an EMBL/GenBank/DDBJ whole genome shotgun (WGS) entry which is preliminary data.</text>
</comment>
<dbReference type="EMBL" id="JAZGQO010000006">
    <property type="protein sequence ID" value="KAK6186593.1"/>
    <property type="molecule type" value="Genomic_DNA"/>
</dbReference>
<keyword evidence="3" id="KW-0732">Signal</keyword>
<gene>
    <name evidence="6" type="ORF">SNE40_008606</name>
</gene>
<evidence type="ECO:0000256" key="2">
    <source>
        <dbReference type="PROSITE-ProRule" id="PRU00302"/>
    </source>
</evidence>
<dbReference type="InterPro" id="IPR003609">
    <property type="entry name" value="Pan_app"/>
</dbReference>
<evidence type="ECO:0000259" key="4">
    <source>
        <dbReference type="PROSITE" id="PS50923"/>
    </source>
</evidence>
<proteinExistence type="predicted"/>
<dbReference type="InterPro" id="IPR000436">
    <property type="entry name" value="Sushi_SCR_CCP_dom"/>
</dbReference>
<dbReference type="PROSITE" id="PS50948">
    <property type="entry name" value="PAN"/>
    <property type="match status" value="1"/>
</dbReference>
<feature type="signal peptide" evidence="3">
    <location>
        <begin position="1"/>
        <end position="25"/>
    </location>
</feature>
<dbReference type="Proteomes" id="UP001347796">
    <property type="component" value="Unassembled WGS sequence"/>
</dbReference>
<keyword evidence="1" id="KW-1015">Disulfide bond</keyword>
<sequence>MAFWVKYTAIFLGVILFIAQNCVVCSEISQRNASYSKSSVAIDNYDPSRFLETISSSRIMDCATACTEKTGCEQYLYCSSNSSCNLYQDGGDCVMSGDTSGCSCYTQIMRCEDSYCTCPLGQYGEGCQNTISDCITPVSPYSDEHVIPEFDQAVSRWRIGTNLTYSCSPSYYPAVDWTCKTNGTWQEPVCKGQVY</sequence>
<feature type="domain" description="Apple" evidence="5">
    <location>
        <begin position="25"/>
        <end position="111"/>
    </location>
</feature>
<reference evidence="6 7" key="1">
    <citation type="submission" date="2024-01" db="EMBL/GenBank/DDBJ databases">
        <title>The genome of the rayed Mediterranean limpet Patella caerulea (Linnaeus, 1758).</title>
        <authorList>
            <person name="Anh-Thu Weber A."/>
            <person name="Halstead-Nussloch G."/>
        </authorList>
    </citation>
    <scope>NUCLEOTIDE SEQUENCE [LARGE SCALE GENOMIC DNA]</scope>
    <source>
        <strain evidence="6">AATW-2023a</strain>
        <tissue evidence="6">Whole specimen</tissue>
    </source>
</reference>
<evidence type="ECO:0000313" key="6">
    <source>
        <dbReference type="EMBL" id="KAK6186593.1"/>
    </source>
</evidence>
<organism evidence="6 7">
    <name type="scientific">Patella caerulea</name>
    <name type="common">Rayed Mediterranean limpet</name>
    <dbReference type="NCBI Taxonomy" id="87958"/>
    <lineage>
        <taxon>Eukaryota</taxon>
        <taxon>Metazoa</taxon>
        <taxon>Spiralia</taxon>
        <taxon>Lophotrochozoa</taxon>
        <taxon>Mollusca</taxon>
        <taxon>Gastropoda</taxon>
        <taxon>Patellogastropoda</taxon>
        <taxon>Patelloidea</taxon>
        <taxon>Patellidae</taxon>
        <taxon>Patella</taxon>
    </lineage>
</organism>
<feature type="domain" description="Sushi" evidence="4">
    <location>
        <begin position="132"/>
        <end position="192"/>
    </location>
</feature>
<evidence type="ECO:0000256" key="3">
    <source>
        <dbReference type="SAM" id="SignalP"/>
    </source>
</evidence>
<dbReference type="SUPFAM" id="SSF57535">
    <property type="entry name" value="Complement control module/SCR domain"/>
    <property type="match status" value="1"/>
</dbReference>